<comment type="similarity">
    <text evidence="1">Belongs to the SecY/SEC61-alpha family.</text>
</comment>
<protein>
    <submittedName>
        <fullName evidence="3">SecY protein</fullName>
    </submittedName>
</protein>
<reference evidence="3 4" key="1">
    <citation type="journal article" date="2012" name="Genome Biol.">
        <title>The genome of the polar eukaryotic microalga coccomyxa subellipsoidea reveals traits of cold adaptation.</title>
        <authorList>
            <person name="Blanc G."/>
            <person name="Agarkova I."/>
            <person name="Grimwood J."/>
            <person name="Kuo A."/>
            <person name="Brueggeman A."/>
            <person name="Dunigan D."/>
            <person name="Gurnon J."/>
            <person name="Ladunga I."/>
            <person name="Lindquist E."/>
            <person name="Lucas S."/>
            <person name="Pangilinan J."/>
            <person name="Proschold T."/>
            <person name="Salamov A."/>
            <person name="Schmutz J."/>
            <person name="Weeks D."/>
            <person name="Yamada T."/>
            <person name="Claverie J.M."/>
            <person name="Grigoriev I."/>
            <person name="Van Etten J."/>
            <person name="Lomsadze A."/>
            <person name="Borodovsky M."/>
        </authorList>
    </citation>
    <scope>NUCLEOTIDE SEQUENCE [LARGE SCALE GENOMIC DNA]</scope>
    <source>
        <strain evidence="3 4">C-169</strain>
    </source>
</reference>
<evidence type="ECO:0000256" key="1">
    <source>
        <dbReference type="RuleBase" id="RU004349"/>
    </source>
</evidence>
<feature type="transmembrane region" description="Helical" evidence="2">
    <location>
        <begin position="235"/>
        <end position="253"/>
    </location>
</feature>
<evidence type="ECO:0000313" key="3">
    <source>
        <dbReference type="EMBL" id="EIE27450.1"/>
    </source>
</evidence>
<dbReference type="GO" id="GO:0015031">
    <property type="term" value="P:protein transport"/>
    <property type="evidence" value="ECO:0007669"/>
    <property type="project" value="InterPro"/>
</dbReference>
<dbReference type="Gene3D" id="1.10.3370.10">
    <property type="entry name" value="SecY subunit domain"/>
    <property type="match status" value="1"/>
</dbReference>
<dbReference type="GeneID" id="17045465"/>
<evidence type="ECO:0000313" key="4">
    <source>
        <dbReference type="Proteomes" id="UP000007264"/>
    </source>
</evidence>
<comment type="caution">
    <text evidence="3">The sequence shown here is derived from an EMBL/GenBank/DDBJ whole genome shotgun (WGS) entry which is preliminary data.</text>
</comment>
<dbReference type="Proteomes" id="UP000007264">
    <property type="component" value="Unassembled WGS sequence"/>
</dbReference>
<dbReference type="GO" id="GO:0016020">
    <property type="term" value="C:membrane"/>
    <property type="evidence" value="ECO:0007669"/>
    <property type="project" value="InterPro"/>
</dbReference>
<dbReference type="EMBL" id="AGSI01000001">
    <property type="protein sequence ID" value="EIE27450.1"/>
    <property type="molecule type" value="Genomic_DNA"/>
</dbReference>
<accession>I0Z9Y1</accession>
<keyword evidence="4" id="KW-1185">Reference proteome</keyword>
<dbReference type="AlphaFoldDB" id="I0Z9Y1"/>
<feature type="transmembrane region" description="Helical" evidence="2">
    <location>
        <begin position="198"/>
        <end position="215"/>
    </location>
</feature>
<feature type="transmembrane region" description="Helical" evidence="2">
    <location>
        <begin position="337"/>
        <end position="354"/>
    </location>
</feature>
<dbReference type="RefSeq" id="XP_005651994.1">
    <property type="nucleotide sequence ID" value="XM_005651937.1"/>
</dbReference>
<keyword evidence="2" id="KW-1133">Transmembrane helix</keyword>
<name>I0Z9Y1_COCSC</name>
<dbReference type="InterPro" id="IPR023201">
    <property type="entry name" value="SecY_dom_sf"/>
</dbReference>
<dbReference type="PRINTS" id="PR00303">
    <property type="entry name" value="SECYTRNLCASE"/>
</dbReference>
<feature type="transmembrane region" description="Helical" evidence="2">
    <location>
        <begin position="420"/>
        <end position="440"/>
    </location>
</feature>
<dbReference type="KEGG" id="csl:COCSUDRAFT_45870"/>
<dbReference type="OrthoDB" id="1903502at2759"/>
<keyword evidence="2" id="KW-0812">Transmembrane</keyword>
<sequence length="485" mass="51655">MLSSEYTPQMSSSPGWWTWLTLRLPLLGSPQLLQRIALTVLFLALARVGQFIPLPGVNLAAVASAAAGEHCSALGTGGGFEEAFGADSASVGIFQLGIGPYIDASWTLSLILLLKIPQEIYVHLQQLRRAGREGAAVIKMYTQVGSLLFAVVLGAKRAVELRPHAIAPAGFLTHTMATLVAGAMLLRFVCDQNEDHGLGDGISLLICAGMAAGYAAKLRQLPGLLAAAAVPAWKLGAAVSACLALAYAAVYVTQIEKRLPLVYYKRRTEELGKRRAPSQLPAKPPRTTDYLPLRIAPSGMGPLLMASFVFYMSPQVVAFVSPPAAARMAAFLFNPAVLPWSFGLFVFMTMILDFSSGTAAREMAEWMASVDAGVKGVSPGPFTEDFLVQQQGLMRFWGGLAIAGLAVAANLFDAACTRHLGASLNAISLIMITGFVTTALRQAQSLMQLPRLARALARERELLSAVDLHAKNETSLVPSSTPAIY</sequence>
<gene>
    <name evidence="3" type="ORF">COCSUDRAFT_45870</name>
</gene>
<feature type="transmembrane region" description="Helical" evidence="2">
    <location>
        <begin position="303"/>
        <end position="325"/>
    </location>
</feature>
<feature type="transmembrane region" description="Helical" evidence="2">
    <location>
        <begin position="165"/>
        <end position="186"/>
    </location>
</feature>
<dbReference type="SUPFAM" id="SSF103491">
    <property type="entry name" value="Preprotein translocase SecY subunit"/>
    <property type="match status" value="1"/>
</dbReference>
<dbReference type="STRING" id="574566.I0Z9Y1"/>
<evidence type="ECO:0000256" key="2">
    <source>
        <dbReference type="SAM" id="Phobius"/>
    </source>
</evidence>
<dbReference type="eggNOG" id="ENOG502QPS8">
    <property type="taxonomic scope" value="Eukaryota"/>
</dbReference>
<dbReference type="PANTHER" id="PTHR10906">
    <property type="entry name" value="SECY/SEC61-ALPHA FAMILY MEMBER"/>
    <property type="match status" value="1"/>
</dbReference>
<dbReference type="InterPro" id="IPR002208">
    <property type="entry name" value="SecY/SEC61-alpha"/>
</dbReference>
<feature type="transmembrane region" description="Helical" evidence="2">
    <location>
        <begin position="396"/>
        <end position="414"/>
    </location>
</feature>
<dbReference type="Pfam" id="PF00344">
    <property type="entry name" value="SecY"/>
    <property type="match status" value="1"/>
</dbReference>
<proteinExistence type="inferred from homology"/>
<dbReference type="PIRSF" id="PIRSF004557">
    <property type="entry name" value="SecY"/>
    <property type="match status" value="1"/>
</dbReference>
<organism evidence="3 4">
    <name type="scientific">Coccomyxa subellipsoidea (strain C-169)</name>
    <name type="common">Green microalga</name>
    <dbReference type="NCBI Taxonomy" id="574566"/>
    <lineage>
        <taxon>Eukaryota</taxon>
        <taxon>Viridiplantae</taxon>
        <taxon>Chlorophyta</taxon>
        <taxon>core chlorophytes</taxon>
        <taxon>Trebouxiophyceae</taxon>
        <taxon>Trebouxiophyceae incertae sedis</taxon>
        <taxon>Coccomyxaceae</taxon>
        <taxon>Coccomyxa</taxon>
        <taxon>Coccomyxa subellipsoidea</taxon>
    </lineage>
</organism>
<keyword evidence="2" id="KW-0472">Membrane</keyword>